<keyword evidence="3" id="KW-1185">Reference proteome</keyword>
<accession>A0A076YND4</accession>
<evidence type="ECO:0000313" key="2">
    <source>
        <dbReference type="EMBL" id="AIK68299.1"/>
    </source>
</evidence>
<feature type="region of interest" description="Disordered" evidence="1">
    <location>
        <begin position="41"/>
        <end position="81"/>
    </location>
</feature>
<dbReference type="Proteomes" id="UP000204140">
    <property type="component" value="Segment"/>
</dbReference>
<evidence type="ECO:0000313" key="3">
    <source>
        <dbReference type="Proteomes" id="UP000204140"/>
    </source>
</evidence>
<dbReference type="KEGG" id="vg:22109635"/>
<proteinExistence type="predicted"/>
<protein>
    <submittedName>
        <fullName evidence="2">Uncharacterized protein</fullName>
    </submittedName>
</protein>
<dbReference type="RefSeq" id="YP_009099825.1">
    <property type="nucleotide sequence ID" value="NC_025429.1"/>
</dbReference>
<dbReference type="GeneID" id="22109635"/>
<gene>
    <name evidence="2" type="ORF">P10VF_086</name>
</gene>
<sequence length="81" mass="9212">MSKPNELKLGDFVKIIRSNDFMKFSEHVEAIMQETVDEEIKDLEDDDAEKTDEARGVRRGTRATRVKSASAAARKTRDAKK</sequence>
<feature type="compositionally biased region" description="Acidic residues" evidence="1">
    <location>
        <begin position="41"/>
        <end position="50"/>
    </location>
</feature>
<evidence type="ECO:0000256" key="1">
    <source>
        <dbReference type="SAM" id="MobiDB-lite"/>
    </source>
</evidence>
<organism evidence="2 3">
    <name type="scientific">Rhizobium phage vB_RleM_P10VF</name>
    <dbReference type="NCBI Taxonomy" id="1527770"/>
    <lineage>
        <taxon>Viruses</taxon>
        <taxon>Duplodnaviria</taxon>
        <taxon>Heunggongvirae</taxon>
        <taxon>Uroviricota</taxon>
        <taxon>Caudoviricetes</taxon>
        <taxon>Pootjesviridae</taxon>
        <taxon>Innesvirus</taxon>
        <taxon>Innesvirus P10VF</taxon>
    </lineage>
</organism>
<name>A0A076YND4_9CAUD</name>
<reference evidence="2 3" key="1">
    <citation type="submission" date="2014-07" db="EMBL/GenBank/DDBJ databases">
        <title>Isolation and characterization of Rhizobium leguminosarum phages from western Canadian soils and complete genome sequences of rhizobiophages vB_RleS_L338C and vB_RleM_P10VF.</title>
        <authorList>
            <person name="Restrepo-Cordoba M."/>
            <person name="Halmillawewa A.P."/>
            <person name="Perry B."/>
            <person name="Hynes M.F."/>
            <person name="Yost C.K."/>
        </authorList>
    </citation>
    <scope>NUCLEOTIDE SEQUENCE [LARGE SCALE GENOMIC DNA]</scope>
</reference>
<dbReference type="EMBL" id="KM199770">
    <property type="protein sequence ID" value="AIK68299.1"/>
    <property type="molecule type" value="Genomic_DNA"/>
</dbReference>